<dbReference type="InterPro" id="IPR023187">
    <property type="entry name" value="Tscrpt_reg_MarR-type_CS"/>
</dbReference>
<dbReference type="GO" id="GO:0003700">
    <property type="term" value="F:DNA-binding transcription factor activity"/>
    <property type="evidence" value="ECO:0007669"/>
    <property type="project" value="InterPro"/>
</dbReference>
<dbReference type="Pfam" id="PF01047">
    <property type="entry name" value="MarR"/>
    <property type="match status" value="1"/>
</dbReference>
<dbReference type="PROSITE" id="PS50995">
    <property type="entry name" value="HTH_MARR_2"/>
    <property type="match status" value="1"/>
</dbReference>
<reference evidence="5 6" key="1">
    <citation type="submission" date="2023-07" db="EMBL/GenBank/DDBJ databases">
        <title>Genomic Encyclopedia of Type Strains, Phase IV (KMG-IV): sequencing the most valuable type-strain genomes for metagenomic binning, comparative biology and taxonomic classification.</title>
        <authorList>
            <person name="Goeker M."/>
        </authorList>
    </citation>
    <scope>NUCLEOTIDE SEQUENCE [LARGE SCALE GENOMIC DNA]</scope>
    <source>
        <strain evidence="5 6">DSM 46876</strain>
    </source>
</reference>
<evidence type="ECO:0000256" key="2">
    <source>
        <dbReference type="ARBA" id="ARBA00023125"/>
    </source>
</evidence>
<dbReference type="Gene3D" id="1.10.10.10">
    <property type="entry name" value="Winged helix-like DNA-binding domain superfamily/Winged helix DNA-binding domain"/>
    <property type="match status" value="1"/>
</dbReference>
<comment type="caution">
    <text evidence="5">The sequence shown here is derived from an EMBL/GenBank/DDBJ whole genome shotgun (WGS) entry which is preliminary data.</text>
</comment>
<evidence type="ECO:0000256" key="1">
    <source>
        <dbReference type="ARBA" id="ARBA00023015"/>
    </source>
</evidence>
<dbReference type="InterPro" id="IPR036390">
    <property type="entry name" value="WH_DNA-bd_sf"/>
</dbReference>
<dbReference type="PANTHER" id="PTHR35790:SF4">
    <property type="entry name" value="HTH-TYPE TRANSCRIPTIONAL REGULATOR PCHR"/>
    <property type="match status" value="1"/>
</dbReference>
<dbReference type="Proteomes" id="UP001238450">
    <property type="component" value="Unassembled WGS sequence"/>
</dbReference>
<evidence type="ECO:0000256" key="3">
    <source>
        <dbReference type="ARBA" id="ARBA00023163"/>
    </source>
</evidence>
<evidence type="ECO:0000313" key="5">
    <source>
        <dbReference type="EMBL" id="MDQ0416111.1"/>
    </source>
</evidence>
<keyword evidence="6" id="KW-1185">Reference proteome</keyword>
<dbReference type="InterPro" id="IPR000835">
    <property type="entry name" value="HTH_MarR-typ"/>
</dbReference>
<keyword evidence="1" id="KW-0805">Transcription regulation</keyword>
<evidence type="ECO:0000313" key="6">
    <source>
        <dbReference type="Proteomes" id="UP001238450"/>
    </source>
</evidence>
<dbReference type="PROSITE" id="PS01117">
    <property type="entry name" value="HTH_MARR_1"/>
    <property type="match status" value="1"/>
</dbReference>
<dbReference type="AlphaFoldDB" id="A0AAJ1WSM4"/>
<dbReference type="InterPro" id="IPR036388">
    <property type="entry name" value="WH-like_DNA-bd_sf"/>
</dbReference>
<name>A0AAJ1WSM4_9BACL</name>
<evidence type="ECO:0000259" key="4">
    <source>
        <dbReference type="PROSITE" id="PS50995"/>
    </source>
</evidence>
<organism evidence="5 6">
    <name type="scientific">Croceifilum oryzae</name>
    <dbReference type="NCBI Taxonomy" id="1553429"/>
    <lineage>
        <taxon>Bacteria</taxon>
        <taxon>Bacillati</taxon>
        <taxon>Bacillota</taxon>
        <taxon>Bacilli</taxon>
        <taxon>Bacillales</taxon>
        <taxon>Thermoactinomycetaceae</taxon>
        <taxon>Croceifilum</taxon>
    </lineage>
</organism>
<dbReference type="SUPFAM" id="SSF46785">
    <property type="entry name" value="Winged helix' DNA-binding domain"/>
    <property type="match status" value="1"/>
</dbReference>
<sequence>MPDSVKPFIHGTYMRFLHLNEQRMDADLHAFLKEATDDDLTHFPKNMTAVHVIDCIGRNEPINNTAIAKQMNLSKANITKISTKLLQGEFIRRFQLTDNKKEIYFRLTPKGKRVCDLHEKLHVEKEQRFYQFLDSFSDTEQEMILKFLRELTGHITEEQKEGREDS</sequence>
<gene>
    <name evidence="5" type="ORF">J2Z48_000269</name>
</gene>
<protein>
    <submittedName>
        <fullName evidence="5">DNA-binding MarR family transcriptional regulator</fullName>
    </submittedName>
</protein>
<dbReference type="RefSeq" id="WP_307250247.1">
    <property type="nucleotide sequence ID" value="NZ_JAUSUV010000001.1"/>
</dbReference>
<accession>A0AAJ1WSM4</accession>
<feature type="domain" description="HTH marR-type" evidence="4">
    <location>
        <begin position="10"/>
        <end position="153"/>
    </location>
</feature>
<keyword evidence="2 5" id="KW-0238">DNA-binding</keyword>
<dbReference type="PANTHER" id="PTHR35790">
    <property type="entry name" value="HTH-TYPE TRANSCRIPTIONAL REGULATOR PCHR"/>
    <property type="match status" value="1"/>
</dbReference>
<dbReference type="EMBL" id="JAUSUV010000001">
    <property type="protein sequence ID" value="MDQ0416111.1"/>
    <property type="molecule type" value="Genomic_DNA"/>
</dbReference>
<keyword evidence="3" id="KW-0804">Transcription</keyword>
<dbReference type="GO" id="GO:0003677">
    <property type="term" value="F:DNA binding"/>
    <property type="evidence" value="ECO:0007669"/>
    <property type="project" value="UniProtKB-KW"/>
</dbReference>
<dbReference type="InterPro" id="IPR052067">
    <property type="entry name" value="Metal_resp_HTH_trans_reg"/>
</dbReference>
<proteinExistence type="predicted"/>
<dbReference type="SMART" id="SM00347">
    <property type="entry name" value="HTH_MARR"/>
    <property type="match status" value="1"/>
</dbReference>